<reference evidence="2 3" key="1">
    <citation type="submission" date="2016-07" db="EMBL/GenBank/DDBJ databases">
        <title>Pervasive Adenine N6-methylation of Active Genes in Fungi.</title>
        <authorList>
            <consortium name="DOE Joint Genome Institute"/>
            <person name="Mondo S.J."/>
            <person name="Dannebaum R.O."/>
            <person name="Kuo R.C."/>
            <person name="Labutti K."/>
            <person name="Haridas S."/>
            <person name="Kuo A."/>
            <person name="Salamov A."/>
            <person name="Ahrendt S.R."/>
            <person name="Lipzen A."/>
            <person name="Sullivan W."/>
            <person name="Andreopoulos W.B."/>
            <person name="Clum A."/>
            <person name="Lindquist E."/>
            <person name="Daum C."/>
            <person name="Ramamoorthy G.K."/>
            <person name="Gryganskyi A."/>
            <person name="Culley D."/>
            <person name="Magnuson J.K."/>
            <person name="James T.Y."/>
            <person name="O'Malley M.A."/>
            <person name="Stajich J.E."/>
            <person name="Spatafora J.W."/>
            <person name="Visel A."/>
            <person name="Grigoriev I.V."/>
        </authorList>
    </citation>
    <scope>NUCLEOTIDE SEQUENCE [LARGE SCALE GENOMIC DNA]</scope>
    <source>
        <strain evidence="2 3">CBS 115471</strain>
    </source>
</reference>
<keyword evidence="3" id="KW-1185">Reference proteome</keyword>
<dbReference type="EMBL" id="MCFA01000192">
    <property type="protein sequence ID" value="ORX99816.1"/>
    <property type="molecule type" value="Genomic_DNA"/>
</dbReference>
<dbReference type="Proteomes" id="UP000193144">
    <property type="component" value="Unassembled WGS sequence"/>
</dbReference>
<evidence type="ECO:0000256" key="1">
    <source>
        <dbReference type="SAM" id="MobiDB-lite"/>
    </source>
</evidence>
<feature type="region of interest" description="Disordered" evidence="1">
    <location>
        <begin position="287"/>
        <end position="308"/>
    </location>
</feature>
<comment type="caution">
    <text evidence="2">The sequence shown here is derived from an EMBL/GenBank/DDBJ whole genome shotgun (WGS) entry which is preliminary data.</text>
</comment>
<sequence length="308" mass="33294">MSRQTARPDVVGGSCLARSGQLSEARWTSTFTCDTFGQRTEAGEGQLGRGLSSARNGSGEGIAVQAVSGTLDPAAACCTYSPWRSCSASIATASGCDRSRITRPPAHRANDDAARVAIWRLFRYRRPLCNCKDALTGMRRRRELATTQRASRLTPANHGDDRSIAAVLGLRGAMWNHEVVASAAVRLPPFSHGSAVTRLDGQTSLASLASKQQHSEPWPRRWGEAVRRDQAPSSSEAVVDNSVRALRAGHGTGGRRCSDAAVQCRELPDRVGEWDWRVSPFLQRTTLGMPPSVAKRAHNSQPNSPRPD</sequence>
<name>A0A1Y1YPY6_9PLEO</name>
<evidence type="ECO:0000313" key="2">
    <source>
        <dbReference type="EMBL" id="ORX99816.1"/>
    </source>
</evidence>
<dbReference type="AlphaFoldDB" id="A0A1Y1YPY6"/>
<organism evidence="2 3">
    <name type="scientific">Clohesyomyces aquaticus</name>
    <dbReference type="NCBI Taxonomy" id="1231657"/>
    <lineage>
        <taxon>Eukaryota</taxon>
        <taxon>Fungi</taxon>
        <taxon>Dikarya</taxon>
        <taxon>Ascomycota</taxon>
        <taxon>Pezizomycotina</taxon>
        <taxon>Dothideomycetes</taxon>
        <taxon>Pleosporomycetidae</taxon>
        <taxon>Pleosporales</taxon>
        <taxon>Lindgomycetaceae</taxon>
        <taxon>Clohesyomyces</taxon>
    </lineage>
</organism>
<protein>
    <submittedName>
        <fullName evidence="2">Uncharacterized protein</fullName>
    </submittedName>
</protein>
<evidence type="ECO:0000313" key="3">
    <source>
        <dbReference type="Proteomes" id="UP000193144"/>
    </source>
</evidence>
<accession>A0A1Y1YPY6</accession>
<proteinExistence type="predicted"/>
<gene>
    <name evidence="2" type="ORF">BCR34DRAFT_592803</name>
</gene>
<feature type="compositionally biased region" description="Polar residues" evidence="1">
    <location>
        <begin position="299"/>
        <end position="308"/>
    </location>
</feature>